<evidence type="ECO:0000313" key="9">
    <source>
        <dbReference type="EMBL" id="EMR70299.1"/>
    </source>
</evidence>
<gene>
    <name evidence="9" type="ORF">UCREL1_2669</name>
</gene>
<dbReference type="GO" id="GO:0016020">
    <property type="term" value="C:membrane"/>
    <property type="evidence" value="ECO:0007669"/>
    <property type="project" value="UniProtKB-SubCell"/>
</dbReference>
<dbReference type="OMA" id="FSSIFQC"/>
<dbReference type="HOGENOM" id="CLU_028200_0_2_1"/>
<dbReference type="OrthoDB" id="444631at2759"/>
<evidence type="ECO:0000256" key="2">
    <source>
        <dbReference type="ARBA" id="ARBA00022692"/>
    </source>
</evidence>
<organism evidence="9 10">
    <name type="scientific">Eutypa lata (strain UCR-EL1)</name>
    <name type="common">Grapevine dieback disease fungus</name>
    <name type="synonym">Eutypa armeniacae</name>
    <dbReference type="NCBI Taxonomy" id="1287681"/>
    <lineage>
        <taxon>Eukaryota</taxon>
        <taxon>Fungi</taxon>
        <taxon>Dikarya</taxon>
        <taxon>Ascomycota</taxon>
        <taxon>Pezizomycotina</taxon>
        <taxon>Sordariomycetes</taxon>
        <taxon>Xylariomycetidae</taxon>
        <taxon>Xylariales</taxon>
        <taxon>Diatrypaceae</taxon>
        <taxon>Eutypa</taxon>
    </lineage>
</organism>
<proteinExistence type="inferred from homology"/>
<dbReference type="KEGG" id="ela:UCREL1_2669"/>
<sequence length="351" mass="38274">MGIDDWSIIVSWAFAQTVSGLMMAACAYGFGKHIYHLSPDNRRMALKLFYVAQAFYKLTINLTKASVLLLYLRIFVQRWFRAASYVLLGIILVYMFATTASSVWQCSPIARAWDKSIPGSCINITGNWYANAGFSIATDVIILALPMLPIYQSKLPSGQKLALMVVFALGIFVTITSILRMQTIDFSSTSPDPTYDVVSSTWTIIEQNVAIICACLPMWRGLLGRLLPSVFGAGTTTPSAGVRNPSSGHSSGGGRFPLDDHRYSGTGSSWATIRGDKEKLVTRTGTAGTTSSSVFTLPPMRDDGSFEEYSLETVSSRGRAGSRGADPRAPHMVMEYEMTFGEELPGLAKTC</sequence>
<dbReference type="EMBL" id="KB705889">
    <property type="protein sequence ID" value="EMR70299.1"/>
    <property type="molecule type" value="Genomic_DNA"/>
</dbReference>
<feature type="transmembrane region" description="Helical" evidence="7">
    <location>
        <begin position="12"/>
        <end position="30"/>
    </location>
</feature>
<feature type="region of interest" description="Disordered" evidence="6">
    <location>
        <begin position="238"/>
        <end position="258"/>
    </location>
</feature>
<evidence type="ECO:0000256" key="5">
    <source>
        <dbReference type="ARBA" id="ARBA00038359"/>
    </source>
</evidence>
<accession>M7SUQ9</accession>
<keyword evidence="10" id="KW-1185">Reference proteome</keyword>
<dbReference type="PANTHER" id="PTHR33048:SF55">
    <property type="entry name" value="INTEGRAL MEMBRANE PROTEIN"/>
    <property type="match status" value="1"/>
</dbReference>
<evidence type="ECO:0000259" key="8">
    <source>
        <dbReference type="Pfam" id="PF20684"/>
    </source>
</evidence>
<dbReference type="PANTHER" id="PTHR33048">
    <property type="entry name" value="PTH11-LIKE INTEGRAL MEMBRANE PROTEIN (AFU_ORTHOLOGUE AFUA_5G11245)"/>
    <property type="match status" value="1"/>
</dbReference>
<dbReference type="eggNOG" id="ENOG502SHQF">
    <property type="taxonomic scope" value="Eukaryota"/>
</dbReference>
<protein>
    <submittedName>
        <fullName evidence="9">Putative integral membrane protein</fullName>
    </submittedName>
</protein>
<evidence type="ECO:0000256" key="7">
    <source>
        <dbReference type="SAM" id="Phobius"/>
    </source>
</evidence>
<evidence type="ECO:0000313" key="10">
    <source>
        <dbReference type="Proteomes" id="UP000012174"/>
    </source>
</evidence>
<dbReference type="AlphaFoldDB" id="M7SUQ9"/>
<evidence type="ECO:0000256" key="1">
    <source>
        <dbReference type="ARBA" id="ARBA00004141"/>
    </source>
</evidence>
<evidence type="ECO:0000256" key="3">
    <source>
        <dbReference type="ARBA" id="ARBA00022989"/>
    </source>
</evidence>
<keyword evidence="4 7" id="KW-0472">Membrane</keyword>
<evidence type="ECO:0000256" key="4">
    <source>
        <dbReference type="ARBA" id="ARBA00023136"/>
    </source>
</evidence>
<feature type="transmembrane region" description="Helical" evidence="7">
    <location>
        <begin position="161"/>
        <end position="179"/>
    </location>
</feature>
<evidence type="ECO:0000256" key="6">
    <source>
        <dbReference type="SAM" id="MobiDB-lite"/>
    </source>
</evidence>
<feature type="transmembrane region" description="Helical" evidence="7">
    <location>
        <begin position="128"/>
        <end position="149"/>
    </location>
</feature>
<dbReference type="InterPro" id="IPR049326">
    <property type="entry name" value="Rhodopsin_dom_fungi"/>
</dbReference>
<feature type="domain" description="Rhodopsin" evidence="8">
    <location>
        <begin position="1"/>
        <end position="224"/>
    </location>
</feature>
<dbReference type="Proteomes" id="UP000012174">
    <property type="component" value="Unassembled WGS sequence"/>
</dbReference>
<keyword evidence="2 7" id="KW-0812">Transmembrane</keyword>
<feature type="transmembrane region" description="Helical" evidence="7">
    <location>
        <begin position="50"/>
        <end position="72"/>
    </location>
</feature>
<keyword evidence="3 7" id="KW-1133">Transmembrane helix</keyword>
<reference evidence="10" key="1">
    <citation type="journal article" date="2013" name="Genome Announc.">
        <title>Draft genome sequence of the grapevine dieback fungus Eutypa lata UCR-EL1.</title>
        <authorList>
            <person name="Blanco-Ulate B."/>
            <person name="Rolshausen P.E."/>
            <person name="Cantu D."/>
        </authorList>
    </citation>
    <scope>NUCLEOTIDE SEQUENCE [LARGE SCALE GENOMIC DNA]</scope>
    <source>
        <strain evidence="10">UCR-EL1</strain>
    </source>
</reference>
<dbReference type="InterPro" id="IPR052337">
    <property type="entry name" value="SAT4-like"/>
</dbReference>
<comment type="similarity">
    <text evidence="5">Belongs to the SAT4 family.</text>
</comment>
<feature type="compositionally biased region" description="Polar residues" evidence="6">
    <location>
        <begin position="238"/>
        <end position="249"/>
    </location>
</feature>
<feature type="transmembrane region" description="Helical" evidence="7">
    <location>
        <begin position="84"/>
        <end position="104"/>
    </location>
</feature>
<dbReference type="Pfam" id="PF20684">
    <property type="entry name" value="Fung_rhodopsin"/>
    <property type="match status" value="1"/>
</dbReference>
<comment type="subcellular location">
    <subcellularLocation>
        <location evidence="1">Membrane</location>
        <topology evidence="1">Multi-pass membrane protein</topology>
    </subcellularLocation>
</comment>
<name>M7SUQ9_EUTLA</name>